<dbReference type="PANTHER" id="PTHR43095:SF3">
    <property type="entry name" value="L-XYLULOSE_3-KETO-L-GULONATE KINASE"/>
    <property type="match status" value="1"/>
</dbReference>
<dbReference type="PROSITE" id="PS00445">
    <property type="entry name" value="FGGY_KINASES_2"/>
    <property type="match status" value="1"/>
</dbReference>
<keyword evidence="3 4" id="KW-0418">Kinase</keyword>
<organism evidence="7">
    <name type="scientific">uncultured Solirubrobacteraceae bacterium</name>
    <dbReference type="NCBI Taxonomy" id="1162706"/>
    <lineage>
        <taxon>Bacteria</taxon>
        <taxon>Bacillati</taxon>
        <taxon>Actinomycetota</taxon>
        <taxon>Thermoleophilia</taxon>
        <taxon>Solirubrobacterales</taxon>
        <taxon>Solirubrobacteraceae</taxon>
        <taxon>environmental samples</taxon>
    </lineage>
</organism>
<proteinExistence type="inferred from homology"/>
<protein>
    <submittedName>
        <fullName evidence="7">Xylulose kinase</fullName>
        <ecNumber evidence="7">2.7.1.17</ecNumber>
    </submittedName>
</protein>
<dbReference type="Pfam" id="PF00370">
    <property type="entry name" value="FGGY_N"/>
    <property type="match status" value="1"/>
</dbReference>
<dbReference type="EMBL" id="CADCVP010000304">
    <property type="protein sequence ID" value="CAA9515837.1"/>
    <property type="molecule type" value="Genomic_DNA"/>
</dbReference>
<gene>
    <name evidence="7" type="ORF">AVDCRST_MAG69-2758</name>
</gene>
<dbReference type="GO" id="GO:0004856">
    <property type="term" value="F:D-xylulokinase activity"/>
    <property type="evidence" value="ECO:0007669"/>
    <property type="project" value="UniProtKB-EC"/>
</dbReference>
<name>A0A6J4T897_9ACTN</name>
<dbReference type="PANTHER" id="PTHR43095">
    <property type="entry name" value="SUGAR KINASE"/>
    <property type="match status" value="1"/>
</dbReference>
<evidence type="ECO:0000256" key="3">
    <source>
        <dbReference type="ARBA" id="ARBA00022777"/>
    </source>
</evidence>
<reference evidence="7" key="1">
    <citation type="submission" date="2020-02" db="EMBL/GenBank/DDBJ databases">
        <authorList>
            <person name="Meier V. D."/>
        </authorList>
    </citation>
    <scope>NUCLEOTIDE SEQUENCE</scope>
    <source>
        <strain evidence="7">AVDCRST_MAG69</strain>
    </source>
</reference>
<dbReference type="Gene3D" id="3.30.420.40">
    <property type="match status" value="2"/>
</dbReference>
<keyword evidence="2 4" id="KW-0808">Transferase</keyword>
<dbReference type="InterPro" id="IPR000577">
    <property type="entry name" value="Carb_kinase_FGGY"/>
</dbReference>
<feature type="domain" description="Carbohydrate kinase FGGY N-terminal" evidence="5">
    <location>
        <begin position="4"/>
        <end position="244"/>
    </location>
</feature>
<comment type="similarity">
    <text evidence="1 4">Belongs to the FGGY kinase family.</text>
</comment>
<dbReference type="EC" id="2.7.1.17" evidence="7"/>
<dbReference type="PIRSF" id="PIRSF000538">
    <property type="entry name" value="GlpK"/>
    <property type="match status" value="1"/>
</dbReference>
<evidence type="ECO:0000256" key="4">
    <source>
        <dbReference type="RuleBase" id="RU003733"/>
    </source>
</evidence>
<evidence type="ECO:0000313" key="7">
    <source>
        <dbReference type="EMBL" id="CAA9515837.1"/>
    </source>
</evidence>
<accession>A0A6J4T897</accession>
<evidence type="ECO:0000259" key="5">
    <source>
        <dbReference type="Pfam" id="PF00370"/>
    </source>
</evidence>
<dbReference type="InterPro" id="IPR050406">
    <property type="entry name" value="FGGY_Carb_Kinase"/>
</dbReference>
<feature type="domain" description="Carbohydrate kinase FGGY C-terminal" evidence="6">
    <location>
        <begin position="256"/>
        <end position="437"/>
    </location>
</feature>
<dbReference type="InterPro" id="IPR018484">
    <property type="entry name" value="FGGY_N"/>
</dbReference>
<evidence type="ECO:0000256" key="1">
    <source>
        <dbReference type="ARBA" id="ARBA00009156"/>
    </source>
</evidence>
<dbReference type="AlphaFoldDB" id="A0A6J4T897"/>
<evidence type="ECO:0000259" key="6">
    <source>
        <dbReference type="Pfam" id="PF02782"/>
    </source>
</evidence>
<dbReference type="InterPro" id="IPR043129">
    <property type="entry name" value="ATPase_NBD"/>
</dbReference>
<dbReference type="Pfam" id="PF02782">
    <property type="entry name" value="FGGY_C"/>
    <property type="match status" value="1"/>
</dbReference>
<dbReference type="InterPro" id="IPR018483">
    <property type="entry name" value="Carb_kinase_FGGY_CS"/>
</dbReference>
<sequence length="503" mass="53778">MLSLCVDVGTSLIKCVAYDDAGREVAVAREPTTISRPAPGHAEQDMDDVWNGVARAIRAARRHVDAEIGLIAFTAQGDGCWLVDDAGRPVGPAALWSDGRSSAIVERWRRDGTIERAFRINGSMTFSGLPNALLHWLREHEPERLARAHKALYCGGWIFLRLTGELAVDESDASAPLLDIRTRAYSPELLELFDLEWAAPLLPEVRADDHRVGSLSEAAATELGLPVGLPVFMAPYDIAATAIGVGATGPGQACSILGTTLCTEVVTSEIDTGGTPSGFTIAMGAANRHLRAYPSLAGTEVIGWAMRLLGLDRPEALGALAARVDAGPGDPVFLPYLSPAGERAPFLDPEARGTFVGLSLEHQPEHLALAVMEGLSHVIRDCLEASRAPADELRLCGGGARSDYWCQSIADTTGIRTLRSADSELGAKGALIAGLVATGELADVDSATHGLIELRDSFEPREDRHAFHTERFEQFRELRRICAPAWRALAVNREAPAAVGTHG</sequence>
<dbReference type="InterPro" id="IPR018485">
    <property type="entry name" value="FGGY_C"/>
</dbReference>
<dbReference type="SUPFAM" id="SSF53067">
    <property type="entry name" value="Actin-like ATPase domain"/>
    <property type="match status" value="2"/>
</dbReference>
<evidence type="ECO:0000256" key="2">
    <source>
        <dbReference type="ARBA" id="ARBA00022679"/>
    </source>
</evidence>